<evidence type="ECO:0000313" key="2">
    <source>
        <dbReference type="EMBL" id="MDZ5470165.1"/>
    </source>
</evidence>
<feature type="transmembrane region" description="Helical" evidence="1">
    <location>
        <begin position="64"/>
        <end position="82"/>
    </location>
</feature>
<keyword evidence="3" id="KW-1185">Reference proteome</keyword>
<dbReference type="Proteomes" id="UP001290455">
    <property type="component" value="Unassembled WGS sequence"/>
</dbReference>
<feature type="transmembrane region" description="Helical" evidence="1">
    <location>
        <begin position="88"/>
        <end position="105"/>
    </location>
</feature>
<dbReference type="RefSeq" id="WP_322444479.1">
    <property type="nucleotide sequence ID" value="NZ_JAXOFX010000001.1"/>
</dbReference>
<sequence length="116" mass="13653">MKNRKKYPLDHEAEEEFLDLFDELEEGFETLDKSFQIETPNMQFFEQMVANKQVELRKKLIKDISIFSIVALLVVSIVLYTLYQLPTVFYVLQGIVTIFIIGYTSRKVSQRVSVHE</sequence>
<keyword evidence="1" id="KW-0812">Transmembrane</keyword>
<comment type="caution">
    <text evidence="2">The sequence shown here is derived from an EMBL/GenBank/DDBJ whole genome shotgun (WGS) entry which is preliminary data.</text>
</comment>
<reference evidence="2 3" key="1">
    <citation type="submission" date="2023-11" db="EMBL/GenBank/DDBJ databases">
        <title>Bacillus jintuensis, isolated from a mudflat on the Beibu Gulf coast.</title>
        <authorList>
            <person name="Li M."/>
        </authorList>
    </citation>
    <scope>NUCLEOTIDE SEQUENCE [LARGE SCALE GENOMIC DNA]</scope>
    <source>
        <strain evidence="2 3">31A1R</strain>
    </source>
</reference>
<accession>A0ABU5ISP8</accession>
<dbReference type="InterPro" id="IPR035238">
    <property type="entry name" value="DUF5345"/>
</dbReference>
<evidence type="ECO:0000313" key="3">
    <source>
        <dbReference type="Proteomes" id="UP001290455"/>
    </source>
</evidence>
<dbReference type="EMBL" id="JAXOFX010000001">
    <property type="protein sequence ID" value="MDZ5470165.1"/>
    <property type="molecule type" value="Genomic_DNA"/>
</dbReference>
<protein>
    <submittedName>
        <fullName evidence="2">YxlC family protein</fullName>
    </submittedName>
</protein>
<name>A0ABU5ISP8_9BACI</name>
<gene>
    <name evidence="2" type="ORF">SM124_00250</name>
</gene>
<keyword evidence="1" id="KW-0472">Membrane</keyword>
<proteinExistence type="predicted"/>
<keyword evidence="1" id="KW-1133">Transmembrane helix</keyword>
<dbReference type="Pfam" id="PF17280">
    <property type="entry name" value="DUF5345"/>
    <property type="match status" value="1"/>
</dbReference>
<evidence type="ECO:0000256" key="1">
    <source>
        <dbReference type="SAM" id="Phobius"/>
    </source>
</evidence>
<organism evidence="2 3">
    <name type="scientific">Robertmurraya mangrovi</name>
    <dbReference type="NCBI Taxonomy" id="3098077"/>
    <lineage>
        <taxon>Bacteria</taxon>
        <taxon>Bacillati</taxon>
        <taxon>Bacillota</taxon>
        <taxon>Bacilli</taxon>
        <taxon>Bacillales</taxon>
        <taxon>Bacillaceae</taxon>
        <taxon>Robertmurraya</taxon>
    </lineage>
</organism>